<dbReference type="PANTHER" id="PTHR46772">
    <property type="entry name" value="BHLH DOMAIN-CONTAINING PROTEIN"/>
    <property type="match status" value="1"/>
</dbReference>
<dbReference type="EMBL" id="AGNK02004344">
    <property type="status" value="NOT_ANNOTATED_CDS"/>
    <property type="molecule type" value="Genomic_DNA"/>
</dbReference>
<dbReference type="Proteomes" id="UP000004995">
    <property type="component" value="Unassembled WGS sequence"/>
</dbReference>
<evidence type="ECO:0000256" key="3">
    <source>
        <dbReference type="ARBA" id="ARBA00023015"/>
    </source>
</evidence>
<evidence type="ECO:0000256" key="5">
    <source>
        <dbReference type="ARBA" id="ARBA00023242"/>
    </source>
</evidence>
<proteinExistence type="inferred from homology"/>
<dbReference type="HOGENOM" id="CLU_438306_0_0_1"/>
<dbReference type="Pfam" id="PF22754">
    <property type="entry name" value="bHLH-TF_ACT-like_plant"/>
    <property type="match status" value="1"/>
</dbReference>
<dbReference type="OMA" id="THAGEDN"/>
<keyword evidence="3" id="KW-0805">Transcription regulation</keyword>
<feature type="region of interest" description="Disordered" evidence="6">
    <location>
        <begin position="602"/>
        <end position="621"/>
    </location>
</feature>
<evidence type="ECO:0000313" key="9">
    <source>
        <dbReference type="Proteomes" id="UP000004995"/>
    </source>
</evidence>
<dbReference type="Gramene" id="KQK97270">
    <property type="protein sequence ID" value="KQK97270"/>
    <property type="gene ID" value="SETIT_009419mg"/>
</dbReference>
<reference evidence="8" key="2">
    <citation type="submission" date="2018-08" db="UniProtKB">
        <authorList>
            <consortium name="EnsemblPlants"/>
        </authorList>
    </citation>
    <scope>IDENTIFICATION</scope>
    <source>
        <strain evidence="8">Yugu1</strain>
    </source>
</reference>
<feature type="compositionally biased region" description="Basic residues" evidence="6">
    <location>
        <begin position="511"/>
        <end position="521"/>
    </location>
</feature>
<protein>
    <recommendedName>
        <fullName evidence="7">BHLH domain-containing protein</fullName>
    </recommendedName>
</protein>
<dbReference type="EnsemblPlants" id="KQK97270">
    <property type="protein sequence ID" value="KQK97270"/>
    <property type="gene ID" value="SETIT_009419mg"/>
</dbReference>
<dbReference type="CDD" id="cd04873">
    <property type="entry name" value="ACT_UUR-ACR-like"/>
    <property type="match status" value="1"/>
</dbReference>
<feature type="domain" description="BHLH" evidence="7">
    <location>
        <begin position="530"/>
        <end position="580"/>
    </location>
</feature>
<comment type="subcellular location">
    <subcellularLocation>
        <location evidence="1">Nucleus</location>
    </subcellularLocation>
</comment>
<sequence>MLLLEYKSFLGVLTAKCLHSHVFFAAVAVHESSPSQFSPLTSSSPLPCNHCAMSEEGADLPHEVEHDHATAPDGSTPAVVGSAIVKLASSNSESVGEMASETSNTGSKPASPALLHAGEDSNTESKIASPVVFHAGEDNTGSKLSSPVVLHAGEENNAGSKLASPAVLHDGEDNNAGSKLASSAVLHAGEDNNTESKLASPVVLHPGENNRAEYKLAIQAVPHAGEDSTPMSKLACPVVLYAGEGTNADSKMDIPMPHVSVDSNTNARFKHDSPAVLYAELASQVVPHAGPTVLQAGEGNNIQAVPHAGEDNNAGSKLAMSAGLHVGESNNASKFIIQAVTHAGEDNNAESRLSRLGEFQAGEGNNTASKHAIQAVPIASDDNNSGSKIAIEAVPYAGEDNNAGGSKIAMLAALHDGEDNNATSELTIQMVSNAGEDNNAGSKLASPAAVNADDNNVEKGKNNIVGEGGDNIAAGGGGGGAPSNTSKKLTSDGGGAYDAVKDASTAVASRGRGRGRGRGNGKGKGVATEEEKGLHIWTERERRKKMKNMFSTLHALLPRLPEKVDKSTIVAEAVTYIRSLEGTIKSLEKLKQDRIRAQQVAAGASCSRAAPPPPLPPPAPAAPTREAILADMVQSWNAQEAIMAELRAAASAVVSGVPRAVGSSSAAAAAPALAPAPALQTWSGPNIVVCIAGSDAFINLCTPRRPGMLTRLLHVLERHRINVMAATISSDQTRSFFSIQARINEATPPPPMLPGNLRAEERYKLAVGEMLHAIAN</sequence>
<evidence type="ECO:0000259" key="7">
    <source>
        <dbReference type="PROSITE" id="PS50888"/>
    </source>
</evidence>
<dbReference type="PANTHER" id="PTHR46772:SF15">
    <property type="entry name" value="TRANSCRIPTION FACTOR BHLH95"/>
    <property type="match status" value="1"/>
</dbReference>
<dbReference type="InterPro" id="IPR011598">
    <property type="entry name" value="bHLH_dom"/>
</dbReference>
<keyword evidence="4" id="KW-0804">Transcription</keyword>
<dbReference type="GO" id="GO:0009960">
    <property type="term" value="P:endosperm development"/>
    <property type="evidence" value="ECO:0007669"/>
    <property type="project" value="InterPro"/>
</dbReference>
<dbReference type="InterPro" id="IPR045239">
    <property type="entry name" value="bHLH95_bHLH"/>
</dbReference>
<dbReference type="Pfam" id="PF00010">
    <property type="entry name" value="HLH"/>
    <property type="match status" value="1"/>
</dbReference>
<dbReference type="AlphaFoldDB" id="K3Y5D1"/>
<dbReference type="InterPro" id="IPR036638">
    <property type="entry name" value="HLH_DNA-bd_sf"/>
</dbReference>
<organism evidence="8 9">
    <name type="scientific">Setaria italica</name>
    <name type="common">Foxtail millet</name>
    <name type="synonym">Panicum italicum</name>
    <dbReference type="NCBI Taxonomy" id="4555"/>
    <lineage>
        <taxon>Eukaryota</taxon>
        <taxon>Viridiplantae</taxon>
        <taxon>Streptophyta</taxon>
        <taxon>Embryophyta</taxon>
        <taxon>Tracheophyta</taxon>
        <taxon>Spermatophyta</taxon>
        <taxon>Magnoliopsida</taxon>
        <taxon>Liliopsida</taxon>
        <taxon>Poales</taxon>
        <taxon>Poaceae</taxon>
        <taxon>PACMAD clade</taxon>
        <taxon>Panicoideae</taxon>
        <taxon>Panicodae</taxon>
        <taxon>Paniceae</taxon>
        <taxon>Cenchrinae</taxon>
        <taxon>Setaria</taxon>
    </lineage>
</organism>
<evidence type="ECO:0000256" key="6">
    <source>
        <dbReference type="SAM" id="MobiDB-lite"/>
    </source>
</evidence>
<evidence type="ECO:0000256" key="2">
    <source>
        <dbReference type="ARBA" id="ARBA00005510"/>
    </source>
</evidence>
<name>K3Y5D1_SETIT</name>
<evidence type="ECO:0000256" key="1">
    <source>
        <dbReference type="ARBA" id="ARBA00004123"/>
    </source>
</evidence>
<dbReference type="GO" id="GO:0003700">
    <property type="term" value="F:DNA-binding transcription factor activity"/>
    <property type="evidence" value="ECO:0007669"/>
    <property type="project" value="InterPro"/>
</dbReference>
<dbReference type="InParanoid" id="K3Y5D1"/>
<dbReference type="GO" id="GO:0046983">
    <property type="term" value="F:protein dimerization activity"/>
    <property type="evidence" value="ECO:0007669"/>
    <property type="project" value="InterPro"/>
</dbReference>
<feature type="region of interest" description="Disordered" evidence="6">
    <location>
        <begin position="91"/>
        <end position="122"/>
    </location>
</feature>
<keyword evidence="5" id="KW-0539">Nucleus</keyword>
<dbReference type="PROSITE" id="PS50888">
    <property type="entry name" value="BHLH"/>
    <property type="match status" value="1"/>
</dbReference>
<dbReference type="InterPro" id="IPR054502">
    <property type="entry name" value="bHLH-TF_ACT-like_plant"/>
</dbReference>
<dbReference type="CDD" id="cd11393">
    <property type="entry name" value="bHLH_AtbHLH_like"/>
    <property type="match status" value="1"/>
</dbReference>
<accession>K3Y5D1</accession>
<reference evidence="9" key="1">
    <citation type="journal article" date="2012" name="Nat. Biotechnol.">
        <title>Reference genome sequence of the model plant Setaria.</title>
        <authorList>
            <person name="Bennetzen J.L."/>
            <person name="Schmutz J."/>
            <person name="Wang H."/>
            <person name="Percifield R."/>
            <person name="Hawkins J."/>
            <person name="Pontaroli A.C."/>
            <person name="Estep M."/>
            <person name="Feng L."/>
            <person name="Vaughn J.N."/>
            <person name="Grimwood J."/>
            <person name="Jenkins J."/>
            <person name="Barry K."/>
            <person name="Lindquist E."/>
            <person name="Hellsten U."/>
            <person name="Deshpande S."/>
            <person name="Wang X."/>
            <person name="Wu X."/>
            <person name="Mitros T."/>
            <person name="Triplett J."/>
            <person name="Yang X."/>
            <person name="Ye C.Y."/>
            <person name="Mauro-Herrera M."/>
            <person name="Wang L."/>
            <person name="Li P."/>
            <person name="Sharma M."/>
            <person name="Sharma R."/>
            <person name="Ronald P.C."/>
            <person name="Panaud O."/>
            <person name="Kellogg E.A."/>
            <person name="Brutnell T.P."/>
            <person name="Doust A.N."/>
            <person name="Tuskan G.A."/>
            <person name="Rokhsar D."/>
            <person name="Devos K.M."/>
        </authorList>
    </citation>
    <scope>NUCLEOTIDE SEQUENCE [LARGE SCALE GENOMIC DNA]</scope>
    <source>
        <strain evidence="9">cv. Yugu1</strain>
    </source>
</reference>
<dbReference type="InterPro" id="IPR044278">
    <property type="entry name" value="BHLH95-like"/>
</dbReference>
<evidence type="ECO:0000313" key="8">
    <source>
        <dbReference type="EnsemblPlants" id="KQK97270"/>
    </source>
</evidence>
<keyword evidence="9" id="KW-1185">Reference proteome</keyword>
<evidence type="ECO:0000256" key="4">
    <source>
        <dbReference type="ARBA" id="ARBA00023163"/>
    </source>
</evidence>
<comment type="similarity">
    <text evidence="2">Belongs to the bHLH protein family.</text>
</comment>
<dbReference type="Gene3D" id="4.10.280.10">
    <property type="entry name" value="Helix-loop-helix DNA-binding domain"/>
    <property type="match status" value="1"/>
</dbReference>
<feature type="region of interest" description="Disordered" evidence="6">
    <location>
        <begin position="505"/>
        <end position="528"/>
    </location>
</feature>
<feature type="compositionally biased region" description="Polar residues" evidence="6">
    <location>
        <begin position="91"/>
        <end position="108"/>
    </location>
</feature>
<feature type="compositionally biased region" description="Pro residues" evidence="6">
    <location>
        <begin position="610"/>
        <end position="621"/>
    </location>
</feature>
<dbReference type="eggNOG" id="ENOG502QSD0">
    <property type="taxonomic scope" value="Eukaryota"/>
</dbReference>
<dbReference type="SUPFAM" id="SSF47459">
    <property type="entry name" value="HLH, helix-loop-helix DNA-binding domain"/>
    <property type="match status" value="1"/>
</dbReference>
<dbReference type="SMART" id="SM00353">
    <property type="entry name" value="HLH"/>
    <property type="match status" value="1"/>
</dbReference>